<feature type="transmembrane region" description="Helical" evidence="1">
    <location>
        <begin position="201"/>
        <end position="220"/>
    </location>
</feature>
<feature type="transmembrane region" description="Helical" evidence="1">
    <location>
        <begin position="307"/>
        <end position="325"/>
    </location>
</feature>
<keyword evidence="1" id="KW-1133">Transmembrane helix</keyword>
<feature type="transmembrane region" description="Helical" evidence="1">
    <location>
        <begin position="88"/>
        <end position="107"/>
    </location>
</feature>
<accession>A0ABP5Z3F6</accession>
<evidence type="ECO:0000313" key="3">
    <source>
        <dbReference type="Proteomes" id="UP001500730"/>
    </source>
</evidence>
<dbReference type="EMBL" id="BAAARE010000013">
    <property type="protein sequence ID" value="GAA2490377.1"/>
    <property type="molecule type" value="Genomic_DNA"/>
</dbReference>
<sequence>MELVPDGAARWRMRGSAPRRSIFSLVALLFLALRLVPLQPAMPDSALDPSWQWALNAAVADDMSFGRDLVFTGGPASSVVTTMYHPSTYIWTVGLSLLLAIVMWAALRMTCNEERWLHAAVATTLLAGLPEREGLLLVAPLLAVMGLANALARESRRQNVLWLIAVALVISVMVVVKGSMLVLALTAYAASFFLCLKRGRLPVISLALPPLLVAVLWLLLGQRLQSLPSFAGAEVELASGYTDAMSLGDPWSALPAFLLLGIAGLAMCAGFARIRGIGGIGSVILAMVAAATVATGVKQGFVRADEHLLIAFSALLGIGIAALAVSHRNVRTSAGAALLIVLAVVCVEFGAGALTLILPAHQLEGVESADAAVRRAVGALPSLSTQYNSAVASISQDVSLPALAGTVDIYSYNQADVLSRSLNWSPRPVFQSYSAYSVELAERNRAHLSGGAAPEWVIFAPQAIDDRYPSAEDGPSWVELLRRYEPSTFAGDKVILHRRPAQPAALPPPSGRGTEARLGQRVDLSPSSGLQFVTFEIDPSTLGLAALTLYKSQPLRLTVWTADGVDHTYRLPLGMARAGFLLSPMTSTASEFGSLYGNPSDCETPSRTVVALKVDSTNLLWNSIYRFAVSPIVSPPM</sequence>
<feature type="transmembrane region" description="Helical" evidence="1">
    <location>
        <begin position="337"/>
        <end position="358"/>
    </location>
</feature>
<keyword evidence="3" id="KW-1185">Reference proteome</keyword>
<feature type="transmembrane region" description="Helical" evidence="1">
    <location>
        <begin position="251"/>
        <end position="272"/>
    </location>
</feature>
<gene>
    <name evidence="2" type="ORF">GCM10009858_30530</name>
</gene>
<reference evidence="3" key="1">
    <citation type="journal article" date="2019" name="Int. J. Syst. Evol. Microbiol.">
        <title>The Global Catalogue of Microorganisms (GCM) 10K type strain sequencing project: providing services to taxonomists for standard genome sequencing and annotation.</title>
        <authorList>
            <consortium name="The Broad Institute Genomics Platform"/>
            <consortium name="The Broad Institute Genome Sequencing Center for Infectious Disease"/>
            <person name="Wu L."/>
            <person name="Ma J."/>
        </authorList>
    </citation>
    <scope>NUCLEOTIDE SEQUENCE [LARGE SCALE GENOMIC DNA]</scope>
    <source>
        <strain evidence="3">JCM 16259</strain>
    </source>
</reference>
<feature type="transmembrane region" description="Helical" evidence="1">
    <location>
        <begin position="164"/>
        <end position="189"/>
    </location>
</feature>
<evidence type="ECO:0000256" key="1">
    <source>
        <dbReference type="SAM" id="Phobius"/>
    </source>
</evidence>
<organism evidence="2 3">
    <name type="scientific">Terrabacter carboxydivorans</name>
    <dbReference type="NCBI Taxonomy" id="619730"/>
    <lineage>
        <taxon>Bacteria</taxon>
        <taxon>Bacillati</taxon>
        <taxon>Actinomycetota</taxon>
        <taxon>Actinomycetes</taxon>
        <taxon>Micrococcales</taxon>
        <taxon>Intrasporangiaceae</taxon>
        <taxon>Terrabacter</taxon>
    </lineage>
</organism>
<comment type="caution">
    <text evidence="2">The sequence shown here is derived from an EMBL/GenBank/DDBJ whole genome shotgun (WGS) entry which is preliminary data.</text>
</comment>
<evidence type="ECO:0000313" key="2">
    <source>
        <dbReference type="EMBL" id="GAA2490377.1"/>
    </source>
</evidence>
<dbReference type="Proteomes" id="UP001500730">
    <property type="component" value="Unassembled WGS sequence"/>
</dbReference>
<keyword evidence="1" id="KW-0472">Membrane</keyword>
<protein>
    <submittedName>
        <fullName evidence="2">Membrane protein</fullName>
    </submittedName>
</protein>
<feature type="transmembrane region" description="Helical" evidence="1">
    <location>
        <begin position="134"/>
        <end position="152"/>
    </location>
</feature>
<name>A0ABP5Z3F6_9MICO</name>
<proteinExistence type="predicted"/>
<keyword evidence="1" id="KW-0812">Transmembrane</keyword>
<feature type="transmembrane region" description="Helical" evidence="1">
    <location>
        <begin position="279"/>
        <end position="301"/>
    </location>
</feature>